<evidence type="ECO:0000256" key="3">
    <source>
        <dbReference type="SAM" id="Coils"/>
    </source>
</evidence>
<dbReference type="GO" id="GO:0022857">
    <property type="term" value="F:transmembrane transporter activity"/>
    <property type="evidence" value="ECO:0007669"/>
    <property type="project" value="InterPro"/>
</dbReference>
<dbReference type="KEGG" id="lem:LEN_4341"/>
<dbReference type="Gene3D" id="2.40.50.100">
    <property type="match status" value="1"/>
</dbReference>
<name>A0AAU9ATU6_LYSEN</name>
<evidence type="ECO:0000259" key="7">
    <source>
        <dbReference type="Pfam" id="PF25975"/>
    </source>
</evidence>
<evidence type="ECO:0000259" key="6">
    <source>
        <dbReference type="Pfam" id="PF25973"/>
    </source>
</evidence>
<accession>A0AAU9ATU6</accession>
<feature type="domain" description="CzcB-like barrel-sandwich hybrid" evidence="6">
    <location>
        <begin position="59"/>
        <end position="190"/>
    </location>
</feature>
<dbReference type="FunFam" id="2.40.420.20:FF:000006">
    <property type="entry name" value="RND family efflux transporter MFP subunit"/>
    <property type="match status" value="1"/>
</dbReference>
<dbReference type="EMBL" id="AP014940">
    <property type="protein sequence ID" value="BAV99828.1"/>
    <property type="molecule type" value="Genomic_DNA"/>
</dbReference>
<dbReference type="GO" id="GO:0016020">
    <property type="term" value="C:membrane"/>
    <property type="evidence" value="ECO:0007669"/>
    <property type="project" value="InterPro"/>
</dbReference>
<reference evidence="8 9" key="1">
    <citation type="journal article" date="2017" name="DNA Res.">
        <title>Complete genome sequence and expression profile of the commercial lytic enzyme producer Lysobacter enzymogenes M497-1.</title>
        <authorList>
            <person name="Takami H."/>
            <person name="Toyoda A."/>
            <person name="Uchiyama I."/>
            <person name="Itoh T."/>
            <person name="Takaki Y."/>
            <person name="Arai W."/>
            <person name="Nishi S."/>
            <person name="Kawai M."/>
            <person name="Shinya K."/>
            <person name="Ikeda H."/>
        </authorList>
    </citation>
    <scope>NUCLEOTIDE SEQUENCE [LARGE SCALE GENOMIC DNA]</scope>
    <source>
        <strain evidence="8 9">M497-1</strain>
    </source>
</reference>
<dbReference type="Pfam" id="PF25973">
    <property type="entry name" value="BSH_CzcB"/>
    <property type="match status" value="1"/>
</dbReference>
<dbReference type="GO" id="GO:0015679">
    <property type="term" value="P:plasma membrane copper ion transport"/>
    <property type="evidence" value="ECO:0007669"/>
    <property type="project" value="TreeGrafter"/>
</dbReference>
<keyword evidence="3" id="KW-0175">Coiled coil</keyword>
<evidence type="ECO:0000259" key="5">
    <source>
        <dbReference type="Pfam" id="PF25954"/>
    </source>
</evidence>
<evidence type="ECO:0000313" key="8">
    <source>
        <dbReference type="EMBL" id="BAV99828.1"/>
    </source>
</evidence>
<dbReference type="InterPro" id="IPR006143">
    <property type="entry name" value="RND_pump_MFP"/>
</dbReference>
<dbReference type="InterPro" id="IPR051909">
    <property type="entry name" value="MFP_Cation_Efflux"/>
</dbReference>
<sequence length="353" mass="35420">MGAALSGCGGGQAHADGRDSAAPALAGSEYLKVETVGAGSATAGAPLPGRVAFRPQAMTAVGSPVTARVVSVDVRPGEKVAAGAALLTLQSADAASAKASLAQARAQTALAEDALRRQDQMVAKGVGLEVERFQAQVAVREARAELERAQRAADLLGRGAGDRFVLRAPAAGVVLSLHANLGAVVAADGAALVEIGDPARVWVVADVPESEAAAIRAGSGARIHVPGAGAGADYAAKVDGLGPLVDGDLRRLPLYLTFADAPAPALTPGAMVEVRLDAVADAAPSVPVAAVLIKGGSQRLVYVQRGDGRFEARAVRTGASRGGRVTLLDGVRAGEKVVVEGALLLDSQAEQLL</sequence>
<keyword evidence="2" id="KW-0813">Transport</keyword>
<dbReference type="Pfam" id="PF25975">
    <property type="entry name" value="CzcB_C"/>
    <property type="match status" value="1"/>
</dbReference>
<comment type="similarity">
    <text evidence="1">Belongs to the membrane fusion protein (MFP) (TC 8.A.1) family.</text>
</comment>
<dbReference type="InterPro" id="IPR058647">
    <property type="entry name" value="BSH_CzcB-like"/>
</dbReference>
<dbReference type="Proteomes" id="UP000218824">
    <property type="component" value="Chromosome"/>
</dbReference>
<evidence type="ECO:0000256" key="4">
    <source>
        <dbReference type="SAM" id="MobiDB-lite"/>
    </source>
</evidence>
<feature type="domain" description="CusB-like beta-barrel" evidence="5">
    <location>
        <begin position="200"/>
        <end position="278"/>
    </location>
</feature>
<dbReference type="AlphaFoldDB" id="A0AAU9ATU6"/>
<dbReference type="Gene3D" id="2.40.30.170">
    <property type="match status" value="1"/>
</dbReference>
<dbReference type="SUPFAM" id="SSF111369">
    <property type="entry name" value="HlyD-like secretion proteins"/>
    <property type="match status" value="1"/>
</dbReference>
<proteinExistence type="inferred from homology"/>
<feature type="coiled-coil region" evidence="3">
    <location>
        <begin position="132"/>
        <end position="159"/>
    </location>
</feature>
<feature type="domain" description="CzcB-like C-terminal circularly permuted SH3-like" evidence="7">
    <location>
        <begin position="287"/>
        <end position="344"/>
    </location>
</feature>
<evidence type="ECO:0000256" key="2">
    <source>
        <dbReference type="ARBA" id="ARBA00022448"/>
    </source>
</evidence>
<protein>
    <submittedName>
        <fullName evidence="8">Heavy metal efflux system protein</fullName>
    </submittedName>
</protein>
<dbReference type="PANTHER" id="PTHR30097">
    <property type="entry name" value="CATION EFFLUX SYSTEM PROTEIN CUSB"/>
    <property type="match status" value="1"/>
</dbReference>
<dbReference type="InterPro" id="IPR058792">
    <property type="entry name" value="Beta-barrel_RND_2"/>
</dbReference>
<gene>
    <name evidence="8" type="ORF">LEN_4341</name>
</gene>
<dbReference type="GO" id="GO:0030313">
    <property type="term" value="C:cell envelope"/>
    <property type="evidence" value="ECO:0007669"/>
    <property type="project" value="TreeGrafter"/>
</dbReference>
<dbReference type="Pfam" id="PF25954">
    <property type="entry name" value="Beta-barrel_RND_2"/>
    <property type="match status" value="1"/>
</dbReference>
<dbReference type="InterPro" id="IPR058649">
    <property type="entry name" value="CzcB_C"/>
</dbReference>
<feature type="region of interest" description="Disordered" evidence="4">
    <location>
        <begin position="1"/>
        <end position="20"/>
    </location>
</feature>
<dbReference type="NCBIfam" id="TIGR01730">
    <property type="entry name" value="RND_mfp"/>
    <property type="match status" value="1"/>
</dbReference>
<dbReference type="Gene3D" id="2.40.420.20">
    <property type="match status" value="1"/>
</dbReference>
<dbReference type="PANTHER" id="PTHR30097:SF4">
    <property type="entry name" value="SLR6042 PROTEIN"/>
    <property type="match status" value="1"/>
</dbReference>
<dbReference type="GO" id="GO:0060003">
    <property type="term" value="P:copper ion export"/>
    <property type="evidence" value="ECO:0007669"/>
    <property type="project" value="TreeGrafter"/>
</dbReference>
<organism evidence="8 9">
    <name type="scientific">Lysobacter enzymogenes</name>
    <dbReference type="NCBI Taxonomy" id="69"/>
    <lineage>
        <taxon>Bacteria</taxon>
        <taxon>Pseudomonadati</taxon>
        <taxon>Pseudomonadota</taxon>
        <taxon>Gammaproteobacteria</taxon>
        <taxon>Lysobacterales</taxon>
        <taxon>Lysobacteraceae</taxon>
        <taxon>Lysobacter</taxon>
    </lineage>
</organism>
<evidence type="ECO:0000313" key="9">
    <source>
        <dbReference type="Proteomes" id="UP000218824"/>
    </source>
</evidence>
<evidence type="ECO:0000256" key="1">
    <source>
        <dbReference type="ARBA" id="ARBA00009477"/>
    </source>
</evidence>